<reference evidence="1" key="1">
    <citation type="submission" date="2021-01" db="EMBL/GenBank/DDBJ databases">
        <title>Whole genome shotgun sequence of Dactylosporangium siamense NBRC 106093.</title>
        <authorList>
            <person name="Komaki H."/>
            <person name="Tamura T."/>
        </authorList>
    </citation>
    <scope>NUCLEOTIDE SEQUENCE</scope>
    <source>
        <strain evidence="1">NBRC 106093</strain>
    </source>
</reference>
<organism evidence="1 2">
    <name type="scientific">Dactylosporangium siamense</name>
    <dbReference type="NCBI Taxonomy" id="685454"/>
    <lineage>
        <taxon>Bacteria</taxon>
        <taxon>Bacillati</taxon>
        <taxon>Actinomycetota</taxon>
        <taxon>Actinomycetes</taxon>
        <taxon>Micromonosporales</taxon>
        <taxon>Micromonosporaceae</taxon>
        <taxon>Dactylosporangium</taxon>
    </lineage>
</organism>
<sequence>MIEELLGWPASDFDHSGMAGEVPIGDAGAARSGAGDCKWRLQMQCEAGIWGEDAVAWPAWRGVRWPGRHGA</sequence>
<accession>A0A919PLG2</accession>
<dbReference type="Proteomes" id="UP000660611">
    <property type="component" value="Unassembled WGS sequence"/>
</dbReference>
<keyword evidence="2" id="KW-1185">Reference proteome</keyword>
<evidence type="ECO:0000313" key="2">
    <source>
        <dbReference type="Proteomes" id="UP000660611"/>
    </source>
</evidence>
<protein>
    <submittedName>
        <fullName evidence="1">Uncharacterized protein</fullName>
    </submittedName>
</protein>
<name>A0A919PLG2_9ACTN</name>
<comment type="caution">
    <text evidence="1">The sequence shown here is derived from an EMBL/GenBank/DDBJ whole genome shotgun (WGS) entry which is preliminary data.</text>
</comment>
<dbReference type="AlphaFoldDB" id="A0A919PLG2"/>
<proteinExistence type="predicted"/>
<evidence type="ECO:0000313" key="1">
    <source>
        <dbReference type="EMBL" id="GIG44223.1"/>
    </source>
</evidence>
<gene>
    <name evidence="1" type="ORF">Dsi01nite_022640</name>
</gene>
<dbReference type="EMBL" id="BONQ01000033">
    <property type="protein sequence ID" value="GIG44223.1"/>
    <property type="molecule type" value="Genomic_DNA"/>
</dbReference>